<keyword evidence="3" id="KW-0472">Membrane</keyword>
<protein>
    <recommendedName>
        <fullName evidence="6">UDP-glycosyltransferases domain-containing protein</fullName>
    </recommendedName>
</protein>
<keyword evidence="5" id="KW-1185">Reference proteome</keyword>
<dbReference type="OrthoDB" id="5835829at2759"/>
<dbReference type="AlphaFoldDB" id="A0A367KLF6"/>
<dbReference type="InterPro" id="IPR050271">
    <property type="entry name" value="UDP-glycosyltransferase"/>
</dbReference>
<feature type="non-terminal residue" evidence="4">
    <location>
        <position position="1"/>
    </location>
</feature>
<dbReference type="SUPFAM" id="SSF53756">
    <property type="entry name" value="UDP-Glycosyltransferase/glycogen phosphorylase"/>
    <property type="match status" value="1"/>
</dbReference>
<dbReference type="PANTHER" id="PTHR48043:SF145">
    <property type="entry name" value="FI06409P-RELATED"/>
    <property type="match status" value="1"/>
</dbReference>
<comment type="caution">
    <text evidence="4">The sequence shown here is derived from an EMBL/GenBank/DDBJ whole genome shotgun (WGS) entry which is preliminary data.</text>
</comment>
<keyword evidence="3" id="KW-0812">Transmembrane</keyword>
<dbReference type="STRING" id="4846.A0A367KLF6"/>
<dbReference type="EMBL" id="PJQM01001303">
    <property type="protein sequence ID" value="RCI02672.1"/>
    <property type="molecule type" value="Genomic_DNA"/>
</dbReference>
<evidence type="ECO:0008006" key="6">
    <source>
        <dbReference type="Google" id="ProtNLM"/>
    </source>
</evidence>
<keyword evidence="3" id="KW-1133">Transmembrane helix</keyword>
<dbReference type="GO" id="GO:0008194">
    <property type="term" value="F:UDP-glycosyltransferase activity"/>
    <property type="evidence" value="ECO:0007669"/>
    <property type="project" value="InterPro"/>
</dbReference>
<keyword evidence="2" id="KW-0808">Transferase</keyword>
<dbReference type="Pfam" id="PF00201">
    <property type="entry name" value="UDPGT"/>
    <property type="match status" value="1"/>
</dbReference>
<dbReference type="Proteomes" id="UP000253551">
    <property type="component" value="Unassembled WGS sequence"/>
</dbReference>
<keyword evidence="1" id="KW-0328">Glycosyltransferase</keyword>
<dbReference type="PANTHER" id="PTHR48043">
    <property type="entry name" value="EG:EG0003.4 PROTEIN-RELATED"/>
    <property type="match status" value="1"/>
</dbReference>
<gene>
    <name evidence="4" type="ORF">CU098_000159</name>
</gene>
<feature type="transmembrane region" description="Helical" evidence="3">
    <location>
        <begin position="431"/>
        <end position="454"/>
    </location>
</feature>
<dbReference type="Gene3D" id="3.40.50.2000">
    <property type="entry name" value="Glycogen Phosphorylase B"/>
    <property type="match status" value="1"/>
</dbReference>
<reference evidence="4 5" key="1">
    <citation type="journal article" date="2018" name="G3 (Bethesda)">
        <title>Phylogenetic and Phylogenomic Definition of Rhizopus Species.</title>
        <authorList>
            <person name="Gryganskyi A.P."/>
            <person name="Golan J."/>
            <person name="Dolatabadi S."/>
            <person name="Mondo S."/>
            <person name="Robb S."/>
            <person name="Idnurm A."/>
            <person name="Muszewska A."/>
            <person name="Steczkiewicz K."/>
            <person name="Masonjones S."/>
            <person name="Liao H.L."/>
            <person name="Gajdeczka M.T."/>
            <person name="Anike F."/>
            <person name="Vuek A."/>
            <person name="Anishchenko I.M."/>
            <person name="Voigt K."/>
            <person name="de Hoog G.S."/>
            <person name="Smith M.E."/>
            <person name="Heitman J."/>
            <person name="Vilgalys R."/>
            <person name="Stajich J.E."/>
        </authorList>
    </citation>
    <scope>NUCLEOTIDE SEQUENCE [LARGE SCALE GENOMIC DNA]</scope>
    <source>
        <strain evidence="4 5">LSU 92-RS-03</strain>
    </source>
</reference>
<organism evidence="4 5">
    <name type="scientific">Rhizopus stolonifer</name>
    <name type="common">Rhizopus nigricans</name>
    <dbReference type="NCBI Taxonomy" id="4846"/>
    <lineage>
        <taxon>Eukaryota</taxon>
        <taxon>Fungi</taxon>
        <taxon>Fungi incertae sedis</taxon>
        <taxon>Mucoromycota</taxon>
        <taxon>Mucoromycotina</taxon>
        <taxon>Mucoromycetes</taxon>
        <taxon>Mucorales</taxon>
        <taxon>Mucorineae</taxon>
        <taxon>Rhizopodaceae</taxon>
        <taxon>Rhizopus</taxon>
    </lineage>
</organism>
<sequence length="478" mass="53840">PYPHFNTIVLEGEQTHLESAFALKRAAILDAAGTVLRSGYKDFQTDYVAMRDFIQAQNVSLALCSYANSPGCFEAARDSNIPDIITAAYAAFPDAGAPYVNNQILTMKNPTTLQMGFIQRFYDMFVVPVKAWLRMKPHGDWINGLRRLSNCSITYLEYEPWAHKNSLKLINSLFGMETARPLGPLVEFIGPIMEREYSSLTTDLKEYLDSHSHVIYIAFGQHAVATESDLKLIMTGIMESIEAGAYDGFLWASRKGAEAFPKEIKTKSGNVYQVNDMFKGFYSNLRFVSWAPQTAVVMHPSVSTFLTHGGAVSMFEGLYAGKRLIVFPFYGDQFINAHNTKYRGLGDYLSPELKQEEASNIIINVGRDVDNKIQSNIGRYRALVQIHSQRGVTRGADLVEEVLFVSKNSQLPYRYEVARQMSYVKSHNLDLIVAALFLTVIGFSIFVALIKAFARHILVQEWVKFRTIFPSSLKMKTN</sequence>
<evidence type="ECO:0000313" key="4">
    <source>
        <dbReference type="EMBL" id="RCI02672.1"/>
    </source>
</evidence>
<name>A0A367KLF6_RHIST</name>
<dbReference type="InterPro" id="IPR002213">
    <property type="entry name" value="UDP_glucos_trans"/>
</dbReference>
<evidence type="ECO:0000256" key="1">
    <source>
        <dbReference type="ARBA" id="ARBA00022676"/>
    </source>
</evidence>
<evidence type="ECO:0000256" key="3">
    <source>
        <dbReference type="SAM" id="Phobius"/>
    </source>
</evidence>
<dbReference type="CDD" id="cd03784">
    <property type="entry name" value="GT1_Gtf-like"/>
    <property type="match status" value="1"/>
</dbReference>
<evidence type="ECO:0000256" key="2">
    <source>
        <dbReference type="ARBA" id="ARBA00022679"/>
    </source>
</evidence>
<evidence type="ECO:0000313" key="5">
    <source>
        <dbReference type="Proteomes" id="UP000253551"/>
    </source>
</evidence>
<accession>A0A367KLF6</accession>
<proteinExistence type="predicted"/>